<evidence type="ECO:0000313" key="5">
    <source>
        <dbReference type="Proteomes" id="UP000815677"/>
    </source>
</evidence>
<keyword evidence="5" id="KW-1185">Reference proteome</keyword>
<feature type="domain" description="Smr" evidence="3">
    <location>
        <begin position="113"/>
        <end position="190"/>
    </location>
</feature>
<evidence type="ECO:0000256" key="1">
    <source>
        <dbReference type="SAM" id="MobiDB-lite"/>
    </source>
</evidence>
<name>A0ABQ0M256_MYCCL</name>
<sequence length="445" mass="49368">MDQSFDLWLTLLGSALVWFLTKPENEENPSDEAPPSSLTPGPFVLFTWVSQSYIPEPARALRQEAIREKELGDDAWQHGRRSVARKHHKHAGDLNAEACEIIFEEQYRKPNILDLHGLYVSEAKHKVEYAIFLAELHGYPELRLIVGKGRHSLDGQPRLGPQLKSFIEADQHRFVRIDEQNSGVLTVSMPSWAQWAIGIGALALLLEYAFGREDGDPPLNSPPTPAPKPATVAALIARRSTRTHGDARQPSPTLAQNSPPAPLRQTPSERQSISSSTEEGRQARLSRRSYSPNSWGRDSIPLAAVELRKKAGELKERANALRESWPGEHNSMEEQALRARALEADSEAAELIFRATNMGRPSNEIDLHGLKVKEAKGRVRNFLDESRNRGLNQLRVIVGRGLHSDNGARLKPEITAFIRDEAQLAVCVDGKNSGALIVSLHGRGG</sequence>
<reference evidence="4" key="1">
    <citation type="submission" date="2014-09" db="EMBL/GenBank/DDBJ databases">
        <title>Genome sequence of the luminous mushroom Mycena chlorophos for searching fungal bioluminescence genes.</title>
        <authorList>
            <person name="Tanaka Y."/>
            <person name="Kasuga D."/>
            <person name="Oba Y."/>
            <person name="Hase S."/>
            <person name="Sato K."/>
            <person name="Oba Y."/>
            <person name="Sakakibara Y."/>
        </authorList>
    </citation>
    <scope>NUCLEOTIDE SEQUENCE</scope>
</reference>
<organism evidence="4 5">
    <name type="scientific">Mycena chlorophos</name>
    <name type="common">Agaric fungus</name>
    <name type="synonym">Agaricus chlorophos</name>
    <dbReference type="NCBI Taxonomy" id="658473"/>
    <lineage>
        <taxon>Eukaryota</taxon>
        <taxon>Fungi</taxon>
        <taxon>Dikarya</taxon>
        <taxon>Basidiomycota</taxon>
        <taxon>Agaricomycotina</taxon>
        <taxon>Agaricomycetes</taxon>
        <taxon>Agaricomycetidae</taxon>
        <taxon>Agaricales</taxon>
        <taxon>Marasmiineae</taxon>
        <taxon>Mycenaceae</taxon>
        <taxon>Mycena</taxon>
    </lineage>
</organism>
<dbReference type="SUPFAM" id="SSF160443">
    <property type="entry name" value="SMR domain-like"/>
    <property type="match status" value="2"/>
</dbReference>
<dbReference type="PANTHER" id="PTHR47417:SF1">
    <property type="entry name" value="SMR DOMAIN-CONTAINING PROTEIN YPL199C"/>
    <property type="match status" value="1"/>
</dbReference>
<evidence type="ECO:0000256" key="2">
    <source>
        <dbReference type="SAM" id="SignalP"/>
    </source>
</evidence>
<protein>
    <recommendedName>
        <fullName evidence="3">Smr domain-containing protein</fullName>
    </recommendedName>
</protein>
<accession>A0ABQ0M256</accession>
<proteinExistence type="predicted"/>
<dbReference type="InterPro" id="IPR002625">
    <property type="entry name" value="Smr_dom"/>
</dbReference>
<keyword evidence="2" id="KW-0732">Signal</keyword>
<dbReference type="PROSITE" id="PS50828">
    <property type="entry name" value="SMR"/>
    <property type="match status" value="2"/>
</dbReference>
<feature type="signal peptide" evidence="2">
    <location>
        <begin position="1"/>
        <end position="23"/>
    </location>
</feature>
<feature type="region of interest" description="Disordered" evidence="1">
    <location>
        <begin position="239"/>
        <end position="294"/>
    </location>
</feature>
<dbReference type="Pfam" id="PF01713">
    <property type="entry name" value="Smr"/>
    <property type="match status" value="2"/>
</dbReference>
<dbReference type="InterPro" id="IPR036063">
    <property type="entry name" value="Smr_dom_sf"/>
</dbReference>
<feature type="domain" description="Smr" evidence="3">
    <location>
        <begin position="365"/>
        <end position="441"/>
    </location>
</feature>
<dbReference type="PANTHER" id="PTHR47417">
    <property type="entry name" value="SMR DOMAIN-CONTAINING PROTEIN YPL199C"/>
    <property type="match status" value="1"/>
</dbReference>
<evidence type="ECO:0000259" key="3">
    <source>
        <dbReference type="PROSITE" id="PS50828"/>
    </source>
</evidence>
<dbReference type="EMBL" id="DF849461">
    <property type="protein sequence ID" value="GAT57441.1"/>
    <property type="molecule type" value="Genomic_DNA"/>
</dbReference>
<feature type="compositionally biased region" description="Polar residues" evidence="1">
    <location>
        <begin position="265"/>
        <end position="277"/>
    </location>
</feature>
<evidence type="ECO:0000313" key="4">
    <source>
        <dbReference type="EMBL" id="GAT57441.1"/>
    </source>
</evidence>
<dbReference type="Gene3D" id="3.30.1370.110">
    <property type="match status" value="2"/>
</dbReference>
<dbReference type="Proteomes" id="UP000815677">
    <property type="component" value="Unassembled WGS sequence"/>
</dbReference>
<feature type="chain" id="PRO_5045825973" description="Smr domain-containing protein" evidence="2">
    <location>
        <begin position="24"/>
        <end position="445"/>
    </location>
</feature>
<dbReference type="SMART" id="SM00463">
    <property type="entry name" value="SMR"/>
    <property type="match status" value="2"/>
</dbReference>
<gene>
    <name evidence="4" type="ORF">MCHLO_13974</name>
</gene>
<dbReference type="InterPro" id="IPR053020">
    <property type="entry name" value="Smr_domain_protein"/>
</dbReference>